<proteinExistence type="predicted"/>
<dbReference type="OrthoDB" id="6193588at2759"/>
<keyword evidence="2" id="KW-0732">Signal</keyword>
<protein>
    <submittedName>
        <fullName evidence="3">Uncharacterized protein</fullName>
    </submittedName>
</protein>
<dbReference type="EnsemblMetazoa" id="G15770.2">
    <property type="protein sequence ID" value="G15770.2:cds"/>
    <property type="gene ID" value="G15770"/>
</dbReference>
<evidence type="ECO:0000256" key="1">
    <source>
        <dbReference type="SAM" id="Coils"/>
    </source>
</evidence>
<dbReference type="EnsemblMetazoa" id="G15770.5">
    <property type="protein sequence ID" value="G15770.5:cds"/>
    <property type="gene ID" value="G15770"/>
</dbReference>
<feature type="signal peptide" evidence="2">
    <location>
        <begin position="1"/>
        <end position="21"/>
    </location>
</feature>
<feature type="coiled-coil region" evidence="1">
    <location>
        <begin position="47"/>
        <end position="74"/>
    </location>
</feature>
<sequence>MYKSILLLICMLSCLPLLSNASIFSNILGGVVSVVKLVREVIDMFTTSTEEKQLEHLTQEMSTLKRAMNSSNGRLLQMMKETSYKTVLTDSIDKIESCEKDYYNYLANKSNATRKNLEKCHDIIENVRTLGKYLSGKSILNTPPLLDLYKDGNGVCDGAVINGVFKYVFSNLAVGCSVVRTTEALTHESRTNLYDDECKTIMNDVLNYMESEYNGCAPKSCNTFHNHVQSKLASHTSLTAGALHGNLSEMYPWFNFLVFRFGNSGKATKAGNFSLGHDDGIWLLGHRYDIFYFDARIQISQQNQKYLLLIEVHEKYLKGSYFGNVSMETTHYAGGTFKVFQGYASENNVYCAKPNTYTVVGEEGKEGNQSNGADPRRTQLPVIWCILIVFYFLCG</sequence>
<dbReference type="AlphaFoldDB" id="A0A8W8IWZ4"/>
<keyword evidence="4" id="KW-1185">Reference proteome</keyword>
<evidence type="ECO:0000313" key="3">
    <source>
        <dbReference type="EnsemblMetazoa" id="G15770.3:cds"/>
    </source>
</evidence>
<feature type="chain" id="PRO_5042430941" evidence="2">
    <location>
        <begin position="22"/>
        <end position="395"/>
    </location>
</feature>
<reference evidence="3" key="1">
    <citation type="submission" date="2022-08" db="UniProtKB">
        <authorList>
            <consortium name="EnsemblMetazoa"/>
        </authorList>
    </citation>
    <scope>IDENTIFICATION</scope>
    <source>
        <strain evidence="3">05x7-T-G4-1.051#20</strain>
    </source>
</reference>
<organism evidence="3 4">
    <name type="scientific">Magallana gigas</name>
    <name type="common">Pacific oyster</name>
    <name type="synonym">Crassostrea gigas</name>
    <dbReference type="NCBI Taxonomy" id="29159"/>
    <lineage>
        <taxon>Eukaryota</taxon>
        <taxon>Metazoa</taxon>
        <taxon>Spiralia</taxon>
        <taxon>Lophotrochozoa</taxon>
        <taxon>Mollusca</taxon>
        <taxon>Bivalvia</taxon>
        <taxon>Autobranchia</taxon>
        <taxon>Pteriomorphia</taxon>
        <taxon>Ostreida</taxon>
        <taxon>Ostreoidea</taxon>
        <taxon>Ostreidae</taxon>
        <taxon>Magallana</taxon>
    </lineage>
</organism>
<dbReference type="EnsemblMetazoa" id="G15770.3">
    <property type="protein sequence ID" value="G15770.3:cds"/>
    <property type="gene ID" value="G15770"/>
</dbReference>
<dbReference type="Proteomes" id="UP000005408">
    <property type="component" value="Unassembled WGS sequence"/>
</dbReference>
<dbReference type="EnsemblMetazoa" id="G15770.4">
    <property type="protein sequence ID" value="G15770.4:cds"/>
    <property type="gene ID" value="G15770"/>
</dbReference>
<name>A0A8W8IWZ4_MAGGI</name>
<accession>A0A8W8IWZ4</accession>
<keyword evidence="1" id="KW-0175">Coiled coil</keyword>
<evidence type="ECO:0000256" key="2">
    <source>
        <dbReference type="SAM" id="SignalP"/>
    </source>
</evidence>
<evidence type="ECO:0000313" key="4">
    <source>
        <dbReference type="Proteomes" id="UP000005408"/>
    </source>
</evidence>